<dbReference type="InterPro" id="IPR050090">
    <property type="entry name" value="Tyrosine_recombinase_XerCD"/>
</dbReference>
<keyword evidence="6" id="KW-1185">Reference proteome</keyword>
<dbReference type="EMBL" id="SRMB01000001">
    <property type="protein sequence ID" value="TGE29751.1"/>
    <property type="molecule type" value="Genomic_DNA"/>
</dbReference>
<reference evidence="5 6" key="1">
    <citation type="submission" date="2019-04" db="EMBL/GenBank/DDBJ databases">
        <authorList>
            <person name="Feng G."/>
            <person name="Zhang J."/>
            <person name="Zhu H."/>
        </authorList>
    </citation>
    <scope>NUCLEOTIDE SEQUENCE [LARGE SCALE GENOMIC DNA]</scope>
    <source>
        <strain evidence="5 6">9PBR-1</strain>
    </source>
</reference>
<name>A0A4Z0QL26_9BACT</name>
<dbReference type="InterPro" id="IPR011010">
    <property type="entry name" value="DNA_brk_join_enz"/>
</dbReference>
<dbReference type="PANTHER" id="PTHR30349:SF64">
    <property type="entry name" value="PROPHAGE INTEGRASE INTD-RELATED"/>
    <property type="match status" value="1"/>
</dbReference>
<evidence type="ECO:0000256" key="2">
    <source>
        <dbReference type="ARBA" id="ARBA00023125"/>
    </source>
</evidence>
<dbReference type="Pfam" id="PF13102">
    <property type="entry name" value="Phage_int_SAM_5"/>
    <property type="match status" value="1"/>
</dbReference>
<protein>
    <recommendedName>
        <fullName evidence="4">Tyr recombinase domain-containing protein</fullName>
    </recommendedName>
</protein>
<evidence type="ECO:0000313" key="5">
    <source>
        <dbReference type="EMBL" id="TGE29751.1"/>
    </source>
</evidence>
<evidence type="ECO:0000259" key="4">
    <source>
        <dbReference type="PROSITE" id="PS51898"/>
    </source>
</evidence>
<gene>
    <name evidence="5" type="ORF">E5K02_09910</name>
</gene>
<dbReference type="InterPro" id="IPR002104">
    <property type="entry name" value="Integrase_catalytic"/>
</dbReference>
<evidence type="ECO:0000256" key="3">
    <source>
        <dbReference type="ARBA" id="ARBA00023172"/>
    </source>
</evidence>
<comment type="similarity">
    <text evidence="1">Belongs to the 'phage' integrase family.</text>
</comment>
<dbReference type="SUPFAM" id="SSF56349">
    <property type="entry name" value="DNA breaking-rejoining enzymes"/>
    <property type="match status" value="1"/>
</dbReference>
<organism evidence="5 6">
    <name type="scientific">Hymenobacter metallicola</name>
    <dbReference type="NCBI Taxonomy" id="2563114"/>
    <lineage>
        <taxon>Bacteria</taxon>
        <taxon>Pseudomonadati</taxon>
        <taxon>Bacteroidota</taxon>
        <taxon>Cytophagia</taxon>
        <taxon>Cytophagales</taxon>
        <taxon>Hymenobacteraceae</taxon>
        <taxon>Hymenobacter</taxon>
    </lineage>
</organism>
<accession>A0A4Z0QL26</accession>
<dbReference type="InterPro" id="IPR025269">
    <property type="entry name" value="SAM-like_dom"/>
</dbReference>
<dbReference type="OrthoDB" id="1098628at2"/>
<dbReference type="Gene3D" id="1.10.150.130">
    <property type="match status" value="1"/>
</dbReference>
<dbReference type="Proteomes" id="UP000298471">
    <property type="component" value="Unassembled WGS sequence"/>
</dbReference>
<keyword evidence="3" id="KW-0233">DNA recombination</keyword>
<dbReference type="InterPro" id="IPR013762">
    <property type="entry name" value="Integrase-like_cat_sf"/>
</dbReference>
<dbReference type="Pfam" id="PF00589">
    <property type="entry name" value="Phage_integrase"/>
    <property type="match status" value="1"/>
</dbReference>
<dbReference type="AlphaFoldDB" id="A0A4Z0QL26"/>
<dbReference type="InterPro" id="IPR010998">
    <property type="entry name" value="Integrase_recombinase_N"/>
</dbReference>
<dbReference type="Gene3D" id="1.10.443.10">
    <property type="entry name" value="Intergrase catalytic core"/>
    <property type="match status" value="1"/>
</dbReference>
<proteinExistence type="inferred from homology"/>
<dbReference type="PANTHER" id="PTHR30349">
    <property type="entry name" value="PHAGE INTEGRASE-RELATED"/>
    <property type="match status" value="1"/>
</dbReference>
<evidence type="ECO:0000256" key="1">
    <source>
        <dbReference type="ARBA" id="ARBA00008857"/>
    </source>
</evidence>
<dbReference type="GO" id="GO:0015074">
    <property type="term" value="P:DNA integration"/>
    <property type="evidence" value="ECO:0007669"/>
    <property type="project" value="InterPro"/>
</dbReference>
<evidence type="ECO:0000313" key="6">
    <source>
        <dbReference type="Proteomes" id="UP000298471"/>
    </source>
</evidence>
<dbReference type="PROSITE" id="PS51898">
    <property type="entry name" value="TYR_RECOMBINASE"/>
    <property type="match status" value="1"/>
</dbReference>
<comment type="caution">
    <text evidence="5">The sequence shown here is derived from an EMBL/GenBank/DDBJ whole genome shotgun (WGS) entry which is preliminary data.</text>
</comment>
<keyword evidence="2" id="KW-0238">DNA-binding</keyword>
<dbReference type="CDD" id="cd01185">
    <property type="entry name" value="INTN1_C_like"/>
    <property type="match status" value="1"/>
</dbReference>
<dbReference type="GO" id="GO:0006310">
    <property type="term" value="P:DNA recombination"/>
    <property type="evidence" value="ECO:0007669"/>
    <property type="project" value="UniProtKB-KW"/>
</dbReference>
<dbReference type="GO" id="GO:0003677">
    <property type="term" value="F:DNA binding"/>
    <property type="evidence" value="ECO:0007669"/>
    <property type="project" value="UniProtKB-KW"/>
</dbReference>
<sequence length="429" mass="48991">MKQRMLIRFLFRANTTDKARPGTITVRVTVDGEQTTPFATEVKVLYKDWNPGQQRVKGRGEAADYANAKLKRVRDAFEELEDHFIREKTPYTAAALVKLYKAGGYSKLNLLELFDSFLQEKASLVDVEISTSTLAVYRTRRRSLEAFLKAREELDMRPETFDHNTADAYFHWLRLSKSAGKPYAQKTLECVKQVLLWGIRRKHLTTNPMAGYTMRKAAPKELIFLDLDELGRVSYYPFSLQAVQRAADCFVFQCWTGLAYADLANLRIPRDVSRGHDGRRWLKIVRQKSTMDKPYECIVPLLPEAERILARYEQQLPVISNQNYNRYLKEVAALCGLSVERLTTHIGRKTAGVLLLNAGVRMEVVSKILGHSSIKMTERIYAKILDKTIAEDINRVFGAPRKHPLDIGPERLPMRATGTDGPADWGIYG</sequence>
<feature type="domain" description="Tyr recombinase" evidence="4">
    <location>
        <begin position="220"/>
        <end position="394"/>
    </location>
</feature>